<accession>A0ABZ0RMZ4</accession>
<dbReference type="InterPro" id="IPR008929">
    <property type="entry name" value="Chondroitin_lyas"/>
</dbReference>
<protein>
    <recommendedName>
        <fullName evidence="3">GNAT family N-acetyltransferase</fullName>
    </recommendedName>
</protein>
<dbReference type="EMBL" id="CP138858">
    <property type="protein sequence ID" value="WPJ96882.1"/>
    <property type="molecule type" value="Genomic_DNA"/>
</dbReference>
<proteinExistence type="predicted"/>
<keyword evidence="2" id="KW-1185">Reference proteome</keyword>
<evidence type="ECO:0000313" key="1">
    <source>
        <dbReference type="EMBL" id="WPJ96882.1"/>
    </source>
</evidence>
<name>A0ABZ0RMZ4_9BACT</name>
<dbReference type="Gene3D" id="1.50.10.100">
    <property type="entry name" value="Chondroitin AC/alginate lyase"/>
    <property type="match status" value="1"/>
</dbReference>
<organism evidence="1 2">
    <name type="scientific">Coraliomargarita algicola</name>
    <dbReference type="NCBI Taxonomy" id="3092156"/>
    <lineage>
        <taxon>Bacteria</taxon>
        <taxon>Pseudomonadati</taxon>
        <taxon>Verrucomicrobiota</taxon>
        <taxon>Opitutia</taxon>
        <taxon>Puniceicoccales</taxon>
        <taxon>Coraliomargaritaceae</taxon>
        <taxon>Coraliomargarita</taxon>
    </lineage>
</organism>
<evidence type="ECO:0008006" key="3">
    <source>
        <dbReference type="Google" id="ProtNLM"/>
    </source>
</evidence>
<evidence type="ECO:0000313" key="2">
    <source>
        <dbReference type="Proteomes" id="UP001324993"/>
    </source>
</evidence>
<dbReference type="RefSeq" id="WP_319833739.1">
    <property type="nucleotide sequence ID" value="NZ_CP138858.1"/>
</dbReference>
<reference evidence="1 2" key="1">
    <citation type="submission" date="2023-11" db="EMBL/GenBank/DDBJ databases">
        <title>Coraliomargarita sp. nov., isolated from marine algae.</title>
        <authorList>
            <person name="Lee J.K."/>
            <person name="Baek J.H."/>
            <person name="Kim J.M."/>
            <person name="Choi D.G."/>
            <person name="Jeon C.O."/>
        </authorList>
    </citation>
    <scope>NUCLEOTIDE SEQUENCE [LARGE SCALE GENOMIC DNA]</scope>
    <source>
        <strain evidence="1 2">J2-16</strain>
    </source>
</reference>
<sequence length="135" mass="15383">MINVLDLKPVRREAATSFWQEISHPFMWVTEADLPRLKHNATLPFWKPKFEAWRAELDACEHLTISGNSVDFHKGDNTSALKAALCYVVDDKAHYGRLIGSFLSEVVALYRRSPDWRQIMTTSGMGYGTGTHWGD</sequence>
<dbReference type="Proteomes" id="UP001324993">
    <property type="component" value="Chromosome"/>
</dbReference>
<gene>
    <name evidence="1" type="ORF">SH580_04075</name>
</gene>